<dbReference type="GeneID" id="49387953"/>
<evidence type="ECO:0000313" key="2">
    <source>
        <dbReference type="Proteomes" id="UP000231791"/>
    </source>
</evidence>
<dbReference type="SUPFAM" id="SSF69255">
    <property type="entry name" value="gp5 N-terminal domain-like"/>
    <property type="match status" value="1"/>
</dbReference>
<protein>
    <submittedName>
        <fullName evidence="1">Phage-related baseplate assembly protein</fullName>
    </submittedName>
</protein>
<name>A0A2K8PQM0_STRLA</name>
<organism evidence="1 2">
    <name type="scientific">Streptomyces lavendulae subsp. lavendulae</name>
    <dbReference type="NCBI Taxonomy" id="58340"/>
    <lineage>
        <taxon>Bacteria</taxon>
        <taxon>Bacillati</taxon>
        <taxon>Actinomycetota</taxon>
        <taxon>Actinomycetes</taxon>
        <taxon>Kitasatosporales</taxon>
        <taxon>Streptomycetaceae</taxon>
        <taxon>Streptomyces</taxon>
    </lineage>
</organism>
<proteinExistence type="predicted"/>
<dbReference type="InterPro" id="IPR006531">
    <property type="entry name" value="Gp5/Vgr_OB"/>
</dbReference>
<dbReference type="AlphaFoldDB" id="A0A2K8PQM0"/>
<gene>
    <name evidence="1" type="ORF">SLAV_34890</name>
</gene>
<dbReference type="InterPro" id="IPR037026">
    <property type="entry name" value="Vgr_OB-fold_dom_sf"/>
</dbReference>
<dbReference type="Gene3D" id="2.40.50.230">
    <property type="entry name" value="Gp5 N-terminal domain"/>
    <property type="match status" value="1"/>
</dbReference>
<dbReference type="OrthoDB" id="9762420at2"/>
<accession>A0A2K8PQM0</accession>
<reference evidence="1 2" key="1">
    <citation type="submission" date="2017-11" db="EMBL/GenBank/DDBJ databases">
        <title>Complete genome sequence of Streptomyces lavendulae subsp. lavendulae CCM 3239 (formerly 'Streptomyces aureofaciens CCM 3239'), the producer of the angucycline-type antibiotic auricin.</title>
        <authorList>
            <person name="Busche T."/>
            <person name="Novakova R."/>
            <person name="Al'Dilaimi A."/>
            <person name="Homerova D."/>
            <person name="Feckova L."/>
            <person name="Rezuchova B."/>
            <person name="Mingyar E."/>
            <person name="Csolleiova D."/>
            <person name="Bekeova C."/>
            <person name="Winkler A."/>
            <person name="Sevcikova B."/>
            <person name="Kalinowski J."/>
            <person name="Kormanec J."/>
            <person name="Ruckert C."/>
        </authorList>
    </citation>
    <scope>NUCLEOTIDE SEQUENCE [LARGE SCALE GENOMIC DNA]</scope>
    <source>
        <strain evidence="1 2">CCM 3239</strain>
    </source>
</reference>
<dbReference type="KEGG" id="slx:SLAV_34890"/>
<dbReference type="RefSeq" id="WP_030230022.1">
    <property type="nucleotide sequence ID" value="NZ_BSRP01000020.1"/>
</dbReference>
<dbReference type="Proteomes" id="UP000231791">
    <property type="component" value="Chromosome"/>
</dbReference>
<evidence type="ECO:0000313" key="1">
    <source>
        <dbReference type="EMBL" id="ATZ28748.1"/>
    </source>
</evidence>
<dbReference type="EMBL" id="CP024985">
    <property type="protein sequence ID" value="ATZ28748.1"/>
    <property type="molecule type" value="Genomic_DNA"/>
</dbReference>
<dbReference type="Pfam" id="PF04717">
    <property type="entry name" value="Phage_base_V"/>
    <property type="match status" value="1"/>
</dbReference>
<keyword evidence="2" id="KW-1185">Reference proteome</keyword>
<sequence>MTKDAKKYHGLYQGVVASNLDQLRSGRLLVRVPDVLGDDPCIWADPATPLAGPASGMYVVPLVGSGVWVQFVDGDPDRAVWTGFWRGGTQELPPAAQAAPDGVPQVVIGTPAQSCLLISDLAGPTGGILLQLKGPAGPYIRLYEGGIEIGASAAGPTIKVTQAGIDLGNGALTVLPG</sequence>